<organism evidence="2 3">
    <name type="scientific">Ktedonospora formicarum</name>
    <dbReference type="NCBI Taxonomy" id="2778364"/>
    <lineage>
        <taxon>Bacteria</taxon>
        <taxon>Bacillati</taxon>
        <taxon>Chloroflexota</taxon>
        <taxon>Ktedonobacteria</taxon>
        <taxon>Ktedonobacterales</taxon>
        <taxon>Ktedonobacteraceae</taxon>
        <taxon>Ktedonospora</taxon>
    </lineage>
</organism>
<dbReference type="AlphaFoldDB" id="A0A8J3MSX3"/>
<dbReference type="SUPFAM" id="SSF160246">
    <property type="entry name" value="EspE N-terminal domain-like"/>
    <property type="match status" value="1"/>
</dbReference>
<dbReference type="Gene3D" id="3.30.300.160">
    <property type="entry name" value="Type II secretion system, protein E, N-terminal domain"/>
    <property type="match status" value="1"/>
</dbReference>
<evidence type="ECO:0000259" key="1">
    <source>
        <dbReference type="Pfam" id="PF05157"/>
    </source>
</evidence>
<dbReference type="InterPro" id="IPR037257">
    <property type="entry name" value="T2SS_E_N_sf"/>
</dbReference>
<feature type="domain" description="Type II secretion system protein GspE N-terminal" evidence="1">
    <location>
        <begin position="31"/>
        <end position="92"/>
    </location>
</feature>
<sequence>MREQIGLVECIASVGIGEPSAIMLYMQGRELPYLARVNSYPSRRLLGLFPYELSRRYGCVPVGIERDAVTLATCQRLASEVIAQLQEYTRKAIFQVRCEEILIEELLNYWRDLLLV</sequence>
<dbReference type="EMBL" id="BNJF01000001">
    <property type="protein sequence ID" value="GHO43775.1"/>
    <property type="molecule type" value="Genomic_DNA"/>
</dbReference>
<dbReference type="RefSeq" id="WP_220193233.1">
    <property type="nucleotide sequence ID" value="NZ_BNJF01000001.1"/>
</dbReference>
<dbReference type="Proteomes" id="UP000612362">
    <property type="component" value="Unassembled WGS sequence"/>
</dbReference>
<protein>
    <recommendedName>
        <fullName evidence="1">Type II secretion system protein GspE N-terminal domain-containing protein</fullName>
    </recommendedName>
</protein>
<evidence type="ECO:0000313" key="2">
    <source>
        <dbReference type="EMBL" id="GHO43775.1"/>
    </source>
</evidence>
<accession>A0A8J3MSX3</accession>
<keyword evidence="3" id="KW-1185">Reference proteome</keyword>
<evidence type="ECO:0000313" key="3">
    <source>
        <dbReference type="Proteomes" id="UP000612362"/>
    </source>
</evidence>
<dbReference type="Pfam" id="PF05157">
    <property type="entry name" value="MshEN"/>
    <property type="match status" value="1"/>
</dbReference>
<proteinExistence type="predicted"/>
<dbReference type="InterPro" id="IPR007831">
    <property type="entry name" value="T2SS_GspE_N"/>
</dbReference>
<reference evidence="2" key="1">
    <citation type="submission" date="2020-10" db="EMBL/GenBank/DDBJ databases">
        <title>Taxonomic study of unclassified bacteria belonging to the class Ktedonobacteria.</title>
        <authorList>
            <person name="Yabe S."/>
            <person name="Wang C.M."/>
            <person name="Zheng Y."/>
            <person name="Sakai Y."/>
            <person name="Cavaletti L."/>
            <person name="Monciardini P."/>
            <person name="Donadio S."/>
        </authorList>
    </citation>
    <scope>NUCLEOTIDE SEQUENCE</scope>
    <source>
        <strain evidence="2">SOSP1-1</strain>
    </source>
</reference>
<name>A0A8J3MSX3_9CHLR</name>
<gene>
    <name evidence="2" type="ORF">KSX_19380</name>
</gene>
<comment type="caution">
    <text evidence="2">The sequence shown here is derived from an EMBL/GenBank/DDBJ whole genome shotgun (WGS) entry which is preliminary data.</text>
</comment>